<name>A0A0S7BBE3_9CHLR</name>
<dbReference type="OrthoDB" id="5507507at2"/>
<gene>
    <name evidence="2" type="ORF">LARV_02880</name>
</gene>
<dbReference type="PANTHER" id="PTHR37835">
    <property type="entry name" value="ALPHA-CLOSTRIPAIN"/>
    <property type="match status" value="1"/>
</dbReference>
<keyword evidence="3" id="KW-1185">Reference proteome</keyword>
<dbReference type="RefSeq" id="WP_152031808.1">
    <property type="nucleotide sequence ID" value="NZ_DF967972.1"/>
</dbReference>
<reference evidence="2" key="1">
    <citation type="submission" date="2015-07" db="EMBL/GenBank/DDBJ databases">
        <title>Draft Genome Sequences of Anaerolinea thermolimosa IMO-1, Bellilinea caldifistulae GOMI-1, Leptolinea tardivitalis YMTK-2, Levilinea saccharolytica KIBI-1,Longilinea arvoryzae KOME-1, Previously Described as Members of the Anaerolineaceae (Chloroflexi).</title>
        <authorList>
            <person name="Sekiguchi Y."/>
            <person name="Ohashi A."/>
            <person name="Matsuura N."/>
            <person name="Tourlousse M.D."/>
        </authorList>
    </citation>
    <scope>NUCLEOTIDE SEQUENCE [LARGE SCALE GENOMIC DNA]</scope>
    <source>
        <strain evidence="2">KOME-1</strain>
    </source>
</reference>
<dbReference type="EMBL" id="DF967972">
    <property type="protein sequence ID" value="GAP15100.1"/>
    <property type="molecule type" value="Genomic_DNA"/>
</dbReference>
<evidence type="ECO:0000313" key="2">
    <source>
        <dbReference type="EMBL" id="GAP15100.1"/>
    </source>
</evidence>
<dbReference type="Pfam" id="PF03415">
    <property type="entry name" value="Peptidase_C11"/>
    <property type="match status" value="1"/>
</dbReference>
<feature type="region of interest" description="Disordered" evidence="1">
    <location>
        <begin position="1"/>
        <end position="86"/>
    </location>
</feature>
<organism evidence="2">
    <name type="scientific">Longilinea arvoryzae</name>
    <dbReference type="NCBI Taxonomy" id="360412"/>
    <lineage>
        <taxon>Bacteria</taxon>
        <taxon>Bacillati</taxon>
        <taxon>Chloroflexota</taxon>
        <taxon>Anaerolineae</taxon>
        <taxon>Anaerolineales</taxon>
        <taxon>Anaerolineaceae</taxon>
        <taxon>Longilinea</taxon>
    </lineage>
</organism>
<feature type="compositionally biased region" description="Polar residues" evidence="1">
    <location>
        <begin position="1"/>
        <end position="11"/>
    </location>
</feature>
<feature type="compositionally biased region" description="Gly residues" evidence="1">
    <location>
        <begin position="63"/>
        <end position="79"/>
    </location>
</feature>
<evidence type="ECO:0000313" key="3">
    <source>
        <dbReference type="Proteomes" id="UP000055060"/>
    </source>
</evidence>
<dbReference type="STRING" id="360412.LARV_02880"/>
<dbReference type="Proteomes" id="UP000055060">
    <property type="component" value="Unassembled WGS sequence"/>
</dbReference>
<dbReference type="Gene3D" id="3.40.50.11970">
    <property type="match status" value="1"/>
</dbReference>
<dbReference type="PANTHER" id="PTHR37835:SF1">
    <property type="entry name" value="ALPHA-CLOSTRIPAIN"/>
    <property type="match status" value="1"/>
</dbReference>
<feature type="region of interest" description="Disordered" evidence="1">
    <location>
        <begin position="121"/>
        <end position="157"/>
    </location>
</feature>
<protein>
    <submittedName>
        <fullName evidence="2">Predicted membrane protein</fullName>
    </submittedName>
</protein>
<evidence type="ECO:0000256" key="1">
    <source>
        <dbReference type="SAM" id="MobiDB-lite"/>
    </source>
</evidence>
<accession>A0A0S7BBE3</accession>
<dbReference type="AlphaFoldDB" id="A0A0S7BBE3"/>
<dbReference type="InterPro" id="IPR005077">
    <property type="entry name" value="Peptidase_C11"/>
</dbReference>
<proteinExistence type="predicted"/>
<sequence length="840" mass="89752">MVTSGLLNSQWSKRRWMAADGGKPTQRVERRRPSGPGGAPGERAEAPRRQQPSRPSGTQSSTGNGGYSGGGYTGGGGSTSGSSGPSLPSGLFKSPLGIVIVIILLALFVLPNLLNGSDGTGDQNLPTQENTEAAHSIPETSLATPTQRPTRPASVNTGDTWTVMLYQDADDQILEQDIYFDLNEAERVGSTDPVQIVAQIDRFQGAYQGDGNWTSTKRFHVTRDDDLEQIHSEEIADLGETNMSNAQTLIDFVTWAVKEYPADKYALILSDHGMGWPGGWTDPTSKGSGDENLPIANAIGNALYLNQLDQALTEIRSQTGIDSFELIGLDACLMSQIEVLTALAPHGRYAVVSEETEPSLGWAYEAFLNELNANPGMDGAALGQYIVDSYIVDDQRIQDDQARAAFVGRGSTINSLFGAASVPSAAQVSNQLSRDITLTAVDLSSIAGVNDALNNLAFTLQSADQRYVAQARSYAQSFTSIFGAQVPASYIDLGNFAQLVARSAGKRDVADASNQLMSAIQSAVVAERHGTQKAGATGIAIYFPNSNLYGSDVAGAQSYTGVAERFAQESLWDDFLAYHYSGQPFEQSTRSAVVPVEAVRAPAAGGIQISNLQLSKTSVAPGDSIDLSAEISGENIGYIKLLVGYYDSAANSIYVADSDYLSSSNTQQLNDVYYPVWESSGFNLAFTWEPVVFAITDGQTTAEALLTPESYGASPEDAVYSVDGTFTYTDSGDTRPARLYFSNGLLQRVVGFSGSDQASAPREIVPSVGDTFTISEKWLDLDSQGNVTATAYQDGKTLTFSETGLSWKQLYAAPGDYLVGFIVEDLDGNQVASYEQVQVK</sequence>